<keyword evidence="2 6" id="KW-0812">Transmembrane</keyword>
<feature type="transmembrane region" description="Helical" evidence="6">
    <location>
        <begin position="156"/>
        <end position="178"/>
    </location>
</feature>
<evidence type="ECO:0000256" key="2">
    <source>
        <dbReference type="ARBA" id="ARBA00022692"/>
    </source>
</evidence>
<keyword evidence="5" id="KW-0046">Antibiotic resistance</keyword>
<keyword evidence="4 6" id="KW-0472">Membrane</keyword>
<dbReference type="GO" id="GO:0140359">
    <property type="term" value="F:ABC-type transporter activity"/>
    <property type="evidence" value="ECO:0007669"/>
    <property type="project" value="InterPro"/>
</dbReference>
<comment type="caution">
    <text evidence="8">The sequence shown here is derived from an EMBL/GenBank/DDBJ whole genome shotgun (WGS) entry which is preliminary data.</text>
</comment>
<evidence type="ECO:0000256" key="5">
    <source>
        <dbReference type="ARBA" id="ARBA00023251"/>
    </source>
</evidence>
<keyword evidence="6" id="KW-1003">Cell membrane</keyword>
<dbReference type="EMBL" id="BMMK01000001">
    <property type="protein sequence ID" value="GGM33729.1"/>
    <property type="molecule type" value="Genomic_DNA"/>
</dbReference>
<dbReference type="Pfam" id="PF01061">
    <property type="entry name" value="ABC2_membrane"/>
    <property type="match status" value="1"/>
</dbReference>
<evidence type="ECO:0000256" key="3">
    <source>
        <dbReference type="ARBA" id="ARBA00022989"/>
    </source>
</evidence>
<dbReference type="Proteomes" id="UP000637578">
    <property type="component" value="Unassembled WGS sequence"/>
</dbReference>
<feature type="transmembrane region" description="Helical" evidence="6">
    <location>
        <begin position="74"/>
        <end position="99"/>
    </location>
</feature>
<dbReference type="InterPro" id="IPR013525">
    <property type="entry name" value="ABC2_TM"/>
</dbReference>
<dbReference type="InterPro" id="IPR051784">
    <property type="entry name" value="Nod_factor_ABC_transporter"/>
</dbReference>
<feature type="transmembrane region" description="Helical" evidence="6">
    <location>
        <begin position="185"/>
        <end position="207"/>
    </location>
</feature>
<dbReference type="PANTHER" id="PTHR43229:SF2">
    <property type="entry name" value="NODULATION PROTEIN J"/>
    <property type="match status" value="1"/>
</dbReference>
<evidence type="ECO:0000256" key="6">
    <source>
        <dbReference type="RuleBase" id="RU361157"/>
    </source>
</evidence>
<protein>
    <recommendedName>
        <fullName evidence="6">Transport permease protein</fullName>
    </recommendedName>
</protein>
<evidence type="ECO:0000259" key="7">
    <source>
        <dbReference type="PROSITE" id="PS51012"/>
    </source>
</evidence>
<evidence type="ECO:0000256" key="4">
    <source>
        <dbReference type="ARBA" id="ARBA00023136"/>
    </source>
</evidence>
<sequence length="269" mass="28742">MTAEAVRQHRIGSEGRGIGMKFLSDISNVFVREMTPVLREPLGLVFSMVQPLLFLFLFGPLLGGAGEFGGTSAWQWFVPGVLILMCLFGPMMAGYNLLVELMGGSMERMLVTPVNRTAMLIGRTLKESLVLLVQAVLIIALALPLGFQFYPLGVLVGLALLVVLGVGLGGLSFALAILAHPSGQLFYIVTQVGLFPLMLLSGVLLPIDFGPTWLQVAAKINPIMHVADAVRALFAGTFADISIVYGTLAAFLVALLGLVVGTRTMRRGI</sequence>
<keyword evidence="9" id="KW-1185">Reference proteome</keyword>
<name>A0A8J3C9G2_9PSEU</name>
<evidence type="ECO:0000313" key="8">
    <source>
        <dbReference type="EMBL" id="GGM33729.1"/>
    </source>
</evidence>
<feature type="transmembrane region" description="Helical" evidence="6">
    <location>
        <begin position="243"/>
        <end position="261"/>
    </location>
</feature>
<dbReference type="RefSeq" id="WP_229685819.1">
    <property type="nucleotide sequence ID" value="NZ_BMMK01000001.1"/>
</dbReference>
<dbReference type="PRINTS" id="PR00164">
    <property type="entry name" value="ABC2TRNSPORT"/>
</dbReference>
<dbReference type="PANTHER" id="PTHR43229">
    <property type="entry name" value="NODULATION PROTEIN J"/>
    <property type="match status" value="1"/>
</dbReference>
<dbReference type="InterPro" id="IPR000412">
    <property type="entry name" value="ABC_2_transport"/>
</dbReference>
<feature type="transmembrane region" description="Helical" evidence="6">
    <location>
        <begin position="42"/>
        <end position="62"/>
    </location>
</feature>
<dbReference type="GO" id="GO:0043190">
    <property type="term" value="C:ATP-binding cassette (ABC) transporter complex"/>
    <property type="evidence" value="ECO:0007669"/>
    <property type="project" value="InterPro"/>
</dbReference>
<dbReference type="GO" id="GO:0046677">
    <property type="term" value="P:response to antibiotic"/>
    <property type="evidence" value="ECO:0007669"/>
    <property type="project" value="UniProtKB-KW"/>
</dbReference>
<dbReference type="PROSITE" id="PS51012">
    <property type="entry name" value="ABC_TM2"/>
    <property type="match status" value="1"/>
</dbReference>
<dbReference type="InterPro" id="IPR047817">
    <property type="entry name" value="ABC2_TM_bact-type"/>
</dbReference>
<reference evidence="8" key="2">
    <citation type="submission" date="2020-09" db="EMBL/GenBank/DDBJ databases">
        <authorList>
            <person name="Sun Q."/>
            <person name="Zhou Y."/>
        </authorList>
    </citation>
    <scope>NUCLEOTIDE SEQUENCE</scope>
    <source>
        <strain evidence="8">CGMCC 4.5737</strain>
    </source>
</reference>
<evidence type="ECO:0000256" key="1">
    <source>
        <dbReference type="ARBA" id="ARBA00004141"/>
    </source>
</evidence>
<accession>A0A8J3C9G2</accession>
<organism evidence="8 9">
    <name type="scientific">Longimycelium tulufanense</name>
    <dbReference type="NCBI Taxonomy" id="907463"/>
    <lineage>
        <taxon>Bacteria</taxon>
        <taxon>Bacillati</taxon>
        <taxon>Actinomycetota</taxon>
        <taxon>Actinomycetes</taxon>
        <taxon>Pseudonocardiales</taxon>
        <taxon>Pseudonocardiaceae</taxon>
        <taxon>Longimycelium</taxon>
    </lineage>
</organism>
<proteinExistence type="inferred from homology"/>
<gene>
    <name evidence="8" type="ORF">GCM10012275_01410</name>
</gene>
<reference evidence="8" key="1">
    <citation type="journal article" date="2014" name="Int. J. Syst. Evol. Microbiol.">
        <title>Complete genome sequence of Corynebacterium casei LMG S-19264T (=DSM 44701T), isolated from a smear-ripened cheese.</title>
        <authorList>
            <consortium name="US DOE Joint Genome Institute (JGI-PGF)"/>
            <person name="Walter F."/>
            <person name="Albersmeier A."/>
            <person name="Kalinowski J."/>
            <person name="Ruckert C."/>
        </authorList>
    </citation>
    <scope>NUCLEOTIDE SEQUENCE</scope>
    <source>
        <strain evidence="8">CGMCC 4.5737</strain>
    </source>
</reference>
<feature type="domain" description="ABC transmembrane type-2" evidence="7">
    <location>
        <begin position="42"/>
        <end position="268"/>
    </location>
</feature>
<dbReference type="AlphaFoldDB" id="A0A8J3C9G2"/>
<keyword evidence="3 6" id="KW-1133">Transmembrane helix</keyword>
<comment type="subcellular location">
    <subcellularLocation>
        <location evidence="6">Cell membrane</location>
        <topology evidence="6">Multi-pass membrane protein</topology>
    </subcellularLocation>
    <subcellularLocation>
        <location evidence="1">Membrane</location>
        <topology evidence="1">Multi-pass membrane protein</topology>
    </subcellularLocation>
</comment>
<dbReference type="PIRSF" id="PIRSF006648">
    <property type="entry name" value="DrrB"/>
    <property type="match status" value="1"/>
</dbReference>
<comment type="similarity">
    <text evidence="6">Belongs to the ABC-2 integral membrane protein family.</text>
</comment>
<evidence type="ECO:0000313" key="9">
    <source>
        <dbReference type="Proteomes" id="UP000637578"/>
    </source>
</evidence>
<keyword evidence="6" id="KW-0813">Transport</keyword>
<feature type="transmembrane region" description="Helical" evidence="6">
    <location>
        <begin position="129"/>
        <end position="150"/>
    </location>
</feature>